<protein>
    <submittedName>
        <fullName evidence="13">Uncharacterized protein</fullName>
    </submittedName>
</protein>
<gene>
    <name evidence="13" type="ORF">VPLFYP99_01946</name>
</gene>
<keyword evidence="8" id="KW-0653">Protein transport</keyword>
<accession>A0A6N3BYA7</accession>
<dbReference type="GO" id="GO:0009279">
    <property type="term" value="C:cell outer membrane"/>
    <property type="evidence" value="ECO:0007669"/>
    <property type="project" value="UniProtKB-SubCell"/>
</dbReference>
<evidence type="ECO:0000256" key="4">
    <source>
        <dbReference type="ARBA" id="ARBA00022448"/>
    </source>
</evidence>
<dbReference type="EMBL" id="CACRUG010000006">
    <property type="protein sequence ID" value="VYU08925.1"/>
    <property type="molecule type" value="Genomic_DNA"/>
</dbReference>
<dbReference type="InterPro" id="IPR011049">
    <property type="entry name" value="Serralysin-like_metalloprot_C"/>
</dbReference>
<dbReference type="Pfam" id="PF05662">
    <property type="entry name" value="YadA_stalk"/>
    <property type="match status" value="1"/>
</dbReference>
<dbReference type="Gene3D" id="3.30.1300.30">
    <property type="entry name" value="GSPII I/J protein-like"/>
    <property type="match status" value="1"/>
</dbReference>
<evidence type="ECO:0000256" key="8">
    <source>
        <dbReference type="ARBA" id="ARBA00022927"/>
    </source>
</evidence>
<evidence type="ECO:0000256" key="2">
    <source>
        <dbReference type="ARBA" id="ARBA00004442"/>
    </source>
</evidence>
<evidence type="ECO:0000256" key="10">
    <source>
        <dbReference type="ARBA" id="ARBA00023237"/>
    </source>
</evidence>
<keyword evidence="5" id="KW-1134">Transmembrane beta strand</keyword>
<dbReference type="InterPro" id="IPR005594">
    <property type="entry name" value="YadA_C"/>
</dbReference>
<dbReference type="RefSeq" id="WP_008601786.1">
    <property type="nucleotide sequence ID" value="NZ_CABKOT010000009.1"/>
</dbReference>
<comment type="subcellular location">
    <subcellularLocation>
        <location evidence="2">Cell outer membrane</location>
    </subcellularLocation>
    <subcellularLocation>
        <location evidence="1">Cell surface</location>
    </subcellularLocation>
</comment>
<dbReference type="SUPFAM" id="SSF101967">
    <property type="entry name" value="Adhesin YadA, collagen-binding domain"/>
    <property type="match status" value="1"/>
</dbReference>
<organism evidence="13">
    <name type="scientific">Veillonella parvula</name>
    <name type="common">Staphylococcus parvulus</name>
    <dbReference type="NCBI Taxonomy" id="29466"/>
    <lineage>
        <taxon>Bacteria</taxon>
        <taxon>Bacillati</taxon>
        <taxon>Bacillota</taxon>
        <taxon>Negativicutes</taxon>
        <taxon>Veillonellales</taxon>
        <taxon>Veillonellaceae</taxon>
        <taxon>Veillonella</taxon>
    </lineage>
</organism>
<evidence type="ECO:0000256" key="9">
    <source>
        <dbReference type="ARBA" id="ARBA00023136"/>
    </source>
</evidence>
<reference evidence="13" key="1">
    <citation type="submission" date="2019-11" db="EMBL/GenBank/DDBJ databases">
        <authorList>
            <person name="Feng L."/>
        </authorList>
    </citation>
    <scope>NUCLEOTIDE SEQUENCE</scope>
    <source>
        <strain evidence="13">VparvulaLFYP99</strain>
    </source>
</reference>
<dbReference type="GO" id="GO:0015031">
    <property type="term" value="P:protein transport"/>
    <property type="evidence" value="ECO:0007669"/>
    <property type="project" value="UniProtKB-KW"/>
</dbReference>
<evidence type="ECO:0000259" key="11">
    <source>
        <dbReference type="Pfam" id="PF03895"/>
    </source>
</evidence>
<evidence type="ECO:0000256" key="1">
    <source>
        <dbReference type="ARBA" id="ARBA00004241"/>
    </source>
</evidence>
<dbReference type="Gene3D" id="2.150.10.10">
    <property type="entry name" value="Serralysin-like metalloprotease, C-terminal"/>
    <property type="match status" value="1"/>
</dbReference>
<evidence type="ECO:0000256" key="7">
    <source>
        <dbReference type="ARBA" id="ARBA00022729"/>
    </source>
</evidence>
<proteinExistence type="inferred from homology"/>
<evidence type="ECO:0000259" key="12">
    <source>
        <dbReference type="Pfam" id="PF05662"/>
    </source>
</evidence>
<dbReference type="GO" id="GO:0009986">
    <property type="term" value="C:cell surface"/>
    <property type="evidence" value="ECO:0007669"/>
    <property type="project" value="UniProtKB-SubCell"/>
</dbReference>
<dbReference type="InterPro" id="IPR008635">
    <property type="entry name" value="Coiled_stalk_dom"/>
</dbReference>
<keyword evidence="4" id="KW-0813">Transport</keyword>
<sequence>MSKKRFVLASVVMVALSASVYAAPVNIVDNNGNIGKEGQTFTAGTGGNITLGENAGAANGKGKGPNAQGNNIALGSAAGAGSSGGGNINLGAKSFRDSTGDFNITVGFAAGNASQLTNSIVMGTQSGEKSAGDKNVWIGNFQGANSKASNSVAIGSNSTVNGQFNLAVGHYVNVNAAKGLAVGSYNTLSEKATASGVFGQGQYGKTAIDAANSYSIGNYNHISGENTFVLGNNVTTSLKNGVVLGNDSADGDVVGTASHTFENGTTVNYAGTAPVSTVSVGAKGKERTITNLAAGRVSATSTDAVNGSQLYGVHQMIDTLGKSTSQQLNNSISTIEKSVQHVSQEVQRVESESNKGDARAAALAALHPLPYDPDNRVQYMAGYGHYKNANAVALGVGYYHKDNLLLTTGFTMNNHVMANVGITYRPGKSLSTAMSPASYNALEQRVQALEAQNKDLQETVKRLVDKLEK</sequence>
<name>A0A6N3BYA7_VEIPA</name>
<feature type="domain" description="Trimeric autotransporter adhesin YadA-like stalk" evidence="12">
    <location>
        <begin position="289"/>
        <end position="331"/>
    </location>
</feature>
<comment type="similarity">
    <text evidence="3">Belongs to the autotransporter-2 (AT-2) (TC 1.B.40) family.</text>
</comment>
<dbReference type="InterPro" id="IPR045584">
    <property type="entry name" value="Pilin-like"/>
</dbReference>
<keyword evidence="10" id="KW-0998">Cell outer membrane</keyword>
<feature type="domain" description="Trimeric autotransporter adhesin YadA-like C-terminal membrane anchor" evidence="11">
    <location>
        <begin position="371"/>
        <end position="424"/>
    </location>
</feature>
<evidence type="ECO:0000256" key="5">
    <source>
        <dbReference type="ARBA" id="ARBA00022452"/>
    </source>
</evidence>
<dbReference type="Pfam" id="PF03895">
    <property type="entry name" value="YadA_anchor"/>
    <property type="match status" value="1"/>
</dbReference>
<evidence type="ECO:0000256" key="6">
    <source>
        <dbReference type="ARBA" id="ARBA00022692"/>
    </source>
</evidence>
<keyword evidence="7" id="KW-0732">Signal</keyword>
<dbReference type="AlphaFoldDB" id="A0A6N3BYA7"/>
<evidence type="ECO:0000256" key="3">
    <source>
        <dbReference type="ARBA" id="ARBA00005848"/>
    </source>
</evidence>
<keyword evidence="9" id="KW-0472">Membrane</keyword>
<keyword evidence="6" id="KW-0812">Transmembrane</keyword>
<dbReference type="SUPFAM" id="SSF54523">
    <property type="entry name" value="Pili subunits"/>
    <property type="match status" value="1"/>
</dbReference>
<evidence type="ECO:0000313" key="13">
    <source>
        <dbReference type="EMBL" id="VYU08925.1"/>
    </source>
</evidence>